<accession>M8CV27</accession>
<sequence length="448" mass="51408">MKKSASCLLKACSLGARVLLLIFPMALFGMSRVRDHHFKVSNNFELNWNWNWKATLKVVEMELSLMYDILYTNAAVIHNWYGHCIRVFSPLATIVVFILFQLSGNKDDYSKVDLTITYILLVGAFLLDLASLLSTLGSTRGWIRLGLVILSLRQHVKAARGNRRWSGSIGHFNLLHFCSRDNTKLSIRVAKMMRLEDWWNKWHYVETVVISEDAKELVFRYVWQALKKIHDPRAKDETQSRPYMEGPMAMTTTKIYCMSFGPEPYEDTARRRMKVAEALGFGAELQEVILTWHVFTDVFLLFSRGPPKDVDAASSTYVKAIKALSDYMVFLIAIRPDTIPGLELHSLYKATRKALERSSLPASCKTVHLFHVEGRASFSRMFDMPKALSLILDAWVRLLIFLSTRCSRDVHARQISCGGENRTIVWLMEEHAGMLFKRPETDRQEANA</sequence>
<dbReference type="AlphaFoldDB" id="M8CV27"/>
<reference evidence="2" key="1">
    <citation type="submission" date="2015-06" db="UniProtKB">
        <authorList>
            <consortium name="EnsemblPlants"/>
        </authorList>
    </citation>
    <scope>IDENTIFICATION</scope>
</reference>
<evidence type="ECO:0000259" key="1">
    <source>
        <dbReference type="Pfam" id="PF13968"/>
    </source>
</evidence>
<dbReference type="InterPro" id="IPR025315">
    <property type="entry name" value="DUF4220"/>
</dbReference>
<feature type="domain" description="DUF4220" evidence="1">
    <location>
        <begin position="43"/>
        <end position="177"/>
    </location>
</feature>
<protein>
    <recommendedName>
        <fullName evidence="1">DUF4220 domain-containing protein</fullName>
    </recommendedName>
</protein>
<dbReference type="EnsemblPlants" id="EMT27661">
    <property type="protein sequence ID" value="EMT27661"/>
    <property type="gene ID" value="F775_18920"/>
</dbReference>
<name>M8CV27_AEGTA</name>
<proteinExistence type="predicted"/>
<dbReference type="InterPro" id="IPR007658">
    <property type="entry name" value="DUF594"/>
</dbReference>
<dbReference type="PANTHER" id="PTHR31325">
    <property type="entry name" value="OS01G0798800 PROTEIN-RELATED"/>
    <property type="match status" value="1"/>
</dbReference>
<organism evidence="2">
    <name type="scientific">Aegilops tauschii</name>
    <name type="common">Tausch's goatgrass</name>
    <name type="synonym">Aegilops squarrosa</name>
    <dbReference type="NCBI Taxonomy" id="37682"/>
    <lineage>
        <taxon>Eukaryota</taxon>
        <taxon>Viridiplantae</taxon>
        <taxon>Streptophyta</taxon>
        <taxon>Embryophyta</taxon>
        <taxon>Tracheophyta</taxon>
        <taxon>Spermatophyta</taxon>
        <taxon>Magnoliopsida</taxon>
        <taxon>Liliopsida</taxon>
        <taxon>Poales</taxon>
        <taxon>Poaceae</taxon>
        <taxon>BOP clade</taxon>
        <taxon>Pooideae</taxon>
        <taxon>Triticodae</taxon>
        <taxon>Triticeae</taxon>
        <taxon>Triticinae</taxon>
        <taxon>Aegilops</taxon>
    </lineage>
</organism>
<dbReference type="Pfam" id="PF13968">
    <property type="entry name" value="DUF4220"/>
    <property type="match status" value="1"/>
</dbReference>
<dbReference type="Pfam" id="PF04578">
    <property type="entry name" value="DUF594"/>
    <property type="match status" value="1"/>
</dbReference>
<evidence type="ECO:0000313" key="2">
    <source>
        <dbReference type="EnsemblPlants" id="EMT27661"/>
    </source>
</evidence>